<dbReference type="HOGENOM" id="CLU_483289_0_0_1"/>
<reference evidence="2" key="2">
    <citation type="submission" date="2015-01" db="EMBL/GenBank/DDBJ databases">
        <title>Evolutionary Origins and Diversification of the Mycorrhizal Mutualists.</title>
        <authorList>
            <consortium name="DOE Joint Genome Institute"/>
            <consortium name="Mycorrhizal Genomics Consortium"/>
            <person name="Kohler A."/>
            <person name="Kuo A."/>
            <person name="Nagy L.G."/>
            <person name="Floudas D."/>
            <person name="Copeland A."/>
            <person name="Barry K.W."/>
            <person name="Cichocki N."/>
            <person name="Veneault-Fourrey C."/>
            <person name="LaButti K."/>
            <person name="Lindquist E.A."/>
            <person name="Lipzen A."/>
            <person name="Lundell T."/>
            <person name="Morin E."/>
            <person name="Murat C."/>
            <person name="Riley R."/>
            <person name="Ohm R."/>
            <person name="Sun H."/>
            <person name="Tunlid A."/>
            <person name="Henrissat B."/>
            <person name="Grigoriev I.V."/>
            <person name="Hibbett D.S."/>
            <person name="Martin F."/>
        </authorList>
    </citation>
    <scope>NUCLEOTIDE SEQUENCE [LARGE SCALE GENOMIC DNA]</scope>
    <source>
        <strain evidence="2">MUT 4182</strain>
    </source>
</reference>
<accession>A0A0C3LQ80</accession>
<reference evidence="1 2" key="1">
    <citation type="submission" date="2014-04" db="EMBL/GenBank/DDBJ databases">
        <authorList>
            <consortium name="DOE Joint Genome Institute"/>
            <person name="Kuo A."/>
            <person name="Girlanda M."/>
            <person name="Perotto S."/>
            <person name="Kohler A."/>
            <person name="Nagy L.G."/>
            <person name="Floudas D."/>
            <person name="Copeland A."/>
            <person name="Barry K.W."/>
            <person name="Cichocki N."/>
            <person name="Veneault-Fourrey C."/>
            <person name="LaButti K."/>
            <person name="Lindquist E.A."/>
            <person name="Lipzen A."/>
            <person name="Lundell T."/>
            <person name="Morin E."/>
            <person name="Murat C."/>
            <person name="Sun H."/>
            <person name="Tunlid A."/>
            <person name="Henrissat B."/>
            <person name="Grigoriev I.V."/>
            <person name="Hibbett D.S."/>
            <person name="Martin F."/>
            <person name="Nordberg H.P."/>
            <person name="Cantor M.N."/>
            <person name="Hua S.X."/>
        </authorList>
    </citation>
    <scope>NUCLEOTIDE SEQUENCE [LARGE SCALE GENOMIC DNA]</scope>
    <source>
        <strain evidence="1 2">MUT 4182</strain>
    </source>
</reference>
<sequence>MKPPNRSQSLPNRGWCIPHSELPWVPLVAFQRNPYSPGQATPARNDLPSVLQVSADLNAAAQAFGQIPELVDLMMSFASEPLLYDCLFVCKAYNSIAKKYLWEKLSSAIPLLSLLGPIITTGKPDSPSASWNFRTPPNKSQRENLNEHAKLVKAIAPMDCPWMYGTTDYSRHLDQSKYGRPDAILCCNPAKCPMSLDALAIIESPETGVPHPQPQSIGRFSLIPNLEHLTFSFGNPYTAPNSFLPFIGPKLETLNLHYHICLKNIAGGHLIGCVSESLQLLAMPFSTHGPLPFLQRLQICLDNRYLAINLGYEAINEAILNVLDGCKHVRDIELPSFSSHERLLSKLRELSHLATLTVSFNTDGEMMLFAEGLASSHLNLRKLRLAHHGYSPTPMRILTPLLKLSRLVLLSIKSYAAGVISSDGLPWNLSPMFLQDLSEAWPSLESFSFFPSQCLTIQSLASFQNSNLFPHLTHLALRIDSGFHEPPAMKTVSAALRLMRPLRSLQTLAMDTPGGWRPSPGEMFAMITYAERIGPSKLKVLLNGEPPRGRYDSLQSEGSIGS</sequence>
<dbReference type="SUPFAM" id="SSF52047">
    <property type="entry name" value="RNI-like"/>
    <property type="match status" value="1"/>
</dbReference>
<protein>
    <submittedName>
        <fullName evidence="1">Uncharacterized protein</fullName>
    </submittedName>
</protein>
<proteinExistence type="predicted"/>
<keyword evidence="2" id="KW-1185">Reference proteome</keyword>
<dbReference type="AlphaFoldDB" id="A0A0C3LQ80"/>
<evidence type="ECO:0000313" key="1">
    <source>
        <dbReference type="EMBL" id="KIO23587.1"/>
    </source>
</evidence>
<dbReference type="Proteomes" id="UP000054248">
    <property type="component" value="Unassembled WGS sequence"/>
</dbReference>
<name>A0A0C3LQ80_9AGAM</name>
<evidence type="ECO:0000313" key="2">
    <source>
        <dbReference type="Proteomes" id="UP000054248"/>
    </source>
</evidence>
<dbReference type="EMBL" id="KN823081">
    <property type="protein sequence ID" value="KIO23587.1"/>
    <property type="molecule type" value="Genomic_DNA"/>
</dbReference>
<dbReference type="OrthoDB" id="3191045at2759"/>
<organism evidence="1 2">
    <name type="scientific">Tulasnella calospora MUT 4182</name>
    <dbReference type="NCBI Taxonomy" id="1051891"/>
    <lineage>
        <taxon>Eukaryota</taxon>
        <taxon>Fungi</taxon>
        <taxon>Dikarya</taxon>
        <taxon>Basidiomycota</taxon>
        <taxon>Agaricomycotina</taxon>
        <taxon>Agaricomycetes</taxon>
        <taxon>Cantharellales</taxon>
        <taxon>Tulasnellaceae</taxon>
        <taxon>Tulasnella</taxon>
    </lineage>
</organism>
<gene>
    <name evidence="1" type="ORF">M407DRAFT_26959</name>
</gene>